<dbReference type="Proteomes" id="UP001241110">
    <property type="component" value="Unassembled WGS sequence"/>
</dbReference>
<accession>A0AAE3QVT1</accession>
<proteinExistence type="predicted"/>
<evidence type="ECO:0000313" key="2">
    <source>
        <dbReference type="Proteomes" id="UP001241110"/>
    </source>
</evidence>
<dbReference type="EMBL" id="JASJOS010000036">
    <property type="protein sequence ID" value="MDJ1486345.1"/>
    <property type="molecule type" value="Genomic_DNA"/>
</dbReference>
<protein>
    <submittedName>
        <fullName evidence="1">Uncharacterized protein</fullName>
    </submittedName>
</protein>
<name>A0AAE3QVT1_9BACT</name>
<gene>
    <name evidence="1" type="ORF">QNI16_38050</name>
</gene>
<evidence type="ECO:0000313" key="1">
    <source>
        <dbReference type="EMBL" id="MDJ1486345.1"/>
    </source>
</evidence>
<reference evidence="1" key="1">
    <citation type="submission" date="2023-05" db="EMBL/GenBank/DDBJ databases">
        <authorList>
            <person name="Zhang X."/>
        </authorList>
    </citation>
    <scope>NUCLEOTIDE SEQUENCE</scope>
    <source>
        <strain evidence="1">YF14B1</strain>
    </source>
</reference>
<sequence length="288" mass="33521">MTEQEILDKLDNSSIEYYGSFVELGHPYSFLLDTRLNVFRGDNDRWAIAVEKLGYNPRAGCILLEIHYYGNCLINLGNYNKQLLNEYSVLPIDMDNFEETTDSEALKPDAKFWLVRGHQVPLTHTKQAYADAGIELQEYEPDTIGVEEAARLVLLTNRDLFRATDNELYKCIPADLKKILVLDEWFHKDFFLNPTSAMLDEHLRQTYEFNKNLTGLGEVAFESFAQARRMYEIQADTWNKEEWETNRPGSYETWQLIAKVIVTNDPTHYKPTLQPNTHWIHWPDSGSL</sequence>
<organism evidence="1 2">
    <name type="scientific">Xanthocytophaga flava</name>
    <dbReference type="NCBI Taxonomy" id="3048013"/>
    <lineage>
        <taxon>Bacteria</taxon>
        <taxon>Pseudomonadati</taxon>
        <taxon>Bacteroidota</taxon>
        <taxon>Cytophagia</taxon>
        <taxon>Cytophagales</taxon>
        <taxon>Rhodocytophagaceae</taxon>
        <taxon>Xanthocytophaga</taxon>
    </lineage>
</organism>
<dbReference type="Pfam" id="PF22535">
    <property type="entry name" value="DUF7003"/>
    <property type="match status" value="1"/>
</dbReference>
<comment type="caution">
    <text evidence="1">The sequence shown here is derived from an EMBL/GenBank/DDBJ whole genome shotgun (WGS) entry which is preliminary data.</text>
</comment>
<dbReference type="InterPro" id="IPR054272">
    <property type="entry name" value="DUF7003"/>
</dbReference>
<dbReference type="AlphaFoldDB" id="A0AAE3QVT1"/>
<dbReference type="RefSeq" id="WP_313989869.1">
    <property type="nucleotide sequence ID" value="NZ_JASJOS010000036.1"/>
</dbReference>